<dbReference type="HOGENOM" id="CLU_3005288_0_0_4"/>
<gene>
    <name evidence="1" type="ORF">BRPE64_ACDS28450</name>
</gene>
<dbReference type="EMBL" id="AP013058">
    <property type="protein sequence ID" value="BAN24599.1"/>
    <property type="molecule type" value="Genomic_DNA"/>
</dbReference>
<dbReference type="Proteomes" id="UP000013966">
    <property type="component" value="Chromosome 1"/>
</dbReference>
<proteinExistence type="predicted"/>
<organism evidence="1 2">
    <name type="scientific">Caballeronia insecticola</name>
    <dbReference type="NCBI Taxonomy" id="758793"/>
    <lineage>
        <taxon>Bacteria</taxon>
        <taxon>Pseudomonadati</taxon>
        <taxon>Pseudomonadota</taxon>
        <taxon>Betaproteobacteria</taxon>
        <taxon>Burkholderiales</taxon>
        <taxon>Burkholderiaceae</taxon>
        <taxon>Caballeronia</taxon>
    </lineage>
</organism>
<accession>R4WJL8</accession>
<evidence type="ECO:0000313" key="1">
    <source>
        <dbReference type="EMBL" id="BAN24599.1"/>
    </source>
</evidence>
<evidence type="ECO:0000313" key="2">
    <source>
        <dbReference type="Proteomes" id="UP000013966"/>
    </source>
</evidence>
<dbReference type="AlphaFoldDB" id="R4WJL8"/>
<name>R4WJL8_9BURK</name>
<protein>
    <submittedName>
        <fullName evidence="1">Uncharacterized protein</fullName>
    </submittedName>
</protein>
<keyword evidence="2" id="KW-1185">Reference proteome</keyword>
<sequence length="56" mass="5999">MTIKRLSSFDRLSRSSAFVARSPSGMRPGVAIIVRESAAIVGAPPLSQVQAQFKKP</sequence>
<reference evidence="1 2" key="1">
    <citation type="journal article" date="2013" name="Genome Announc.">
        <title>Complete Genome Sequence of Burkholderia sp. Strain RPE64, Bacterial Symbiont of the Bean Bug Riptortus pedestris.</title>
        <authorList>
            <person name="Shibata T.F."/>
            <person name="Maeda T."/>
            <person name="Nikoh N."/>
            <person name="Yamaguchi K."/>
            <person name="Oshima K."/>
            <person name="Hattori M."/>
            <person name="Nishiyama T."/>
            <person name="Hasebe M."/>
            <person name="Fukatsu T."/>
            <person name="Kikuchi Y."/>
            <person name="Shigenobu S."/>
        </authorList>
    </citation>
    <scope>NUCLEOTIDE SEQUENCE [LARGE SCALE GENOMIC DNA]</scope>
</reference>
<reference evidence="1 2" key="2">
    <citation type="journal article" date="2018" name="Int. J. Syst. Evol. Microbiol.">
        <title>Burkholderia insecticola sp. nov., a gut symbiotic bacterium of the bean bug Riptortus pedestris.</title>
        <authorList>
            <person name="Takeshita K."/>
            <person name="Tamaki H."/>
            <person name="Ohbayashi T."/>
            <person name="Meng X.-Y."/>
            <person name="Sone T."/>
            <person name="Mitani Y."/>
            <person name="Peeters C."/>
            <person name="Kikuchi Y."/>
            <person name="Vandamme P."/>
        </authorList>
    </citation>
    <scope>NUCLEOTIDE SEQUENCE [LARGE SCALE GENOMIC DNA]</scope>
    <source>
        <strain evidence="1">RPE64</strain>
    </source>
</reference>
<dbReference type="KEGG" id="buo:BRPE64_ACDS28450"/>